<feature type="chain" id="PRO_5044859056" description="Angiopoietin-like protein 8" evidence="2">
    <location>
        <begin position="21"/>
        <end position="194"/>
    </location>
</feature>
<organism evidence="3 4">
    <name type="scientific">Coilia grayii</name>
    <name type="common">Gray's grenadier anchovy</name>
    <dbReference type="NCBI Taxonomy" id="363190"/>
    <lineage>
        <taxon>Eukaryota</taxon>
        <taxon>Metazoa</taxon>
        <taxon>Chordata</taxon>
        <taxon>Craniata</taxon>
        <taxon>Vertebrata</taxon>
        <taxon>Euteleostomi</taxon>
        <taxon>Actinopterygii</taxon>
        <taxon>Neopterygii</taxon>
        <taxon>Teleostei</taxon>
        <taxon>Clupei</taxon>
        <taxon>Clupeiformes</taxon>
        <taxon>Clupeoidei</taxon>
        <taxon>Engraulidae</taxon>
        <taxon>Coilinae</taxon>
        <taxon>Coilia</taxon>
    </lineage>
</organism>
<evidence type="ECO:0000313" key="3">
    <source>
        <dbReference type="EMBL" id="KAL2101540.1"/>
    </source>
</evidence>
<dbReference type="PANTHER" id="PTHR21463:SF0">
    <property type="entry name" value="ANGIOPOIETIN-LIKE PROTEIN 8"/>
    <property type="match status" value="1"/>
</dbReference>
<keyword evidence="1" id="KW-0175">Coiled coil</keyword>
<name>A0ABD1KQV8_9TELE</name>
<protein>
    <recommendedName>
        <fullName evidence="5">Angiopoietin-like protein 8</fullName>
    </recommendedName>
</protein>
<feature type="signal peptide" evidence="2">
    <location>
        <begin position="1"/>
        <end position="20"/>
    </location>
</feature>
<dbReference type="InterPro" id="IPR026614">
    <property type="entry name" value="ANGPTL8"/>
</dbReference>
<evidence type="ECO:0000313" key="4">
    <source>
        <dbReference type="Proteomes" id="UP001591681"/>
    </source>
</evidence>
<dbReference type="EMBL" id="JBHFQA010000003">
    <property type="protein sequence ID" value="KAL2101540.1"/>
    <property type="molecule type" value="Genomic_DNA"/>
</dbReference>
<reference evidence="3 4" key="1">
    <citation type="submission" date="2024-09" db="EMBL/GenBank/DDBJ databases">
        <title>A chromosome-level genome assembly of Gray's grenadier anchovy, Coilia grayii.</title>
        <authorList>
            <person name="Fu Z."/>
        </authorList>
    </citation>
    <scope>NUCLEOTIDE SEQUENCE [LARGE SCALE GENOMIC DNA]</scope>
    <source>
        <strain evidence="3">G4</strain>
        <tissue evidence="3">Muscle</tissue>
    </source>
</reference>
<sequence length="194" mass="21909">MRALYVLCVVVVWALEGVRAAPAGQEPASEEEVNVLMFGVLQFSESLRHTFQSTEAKLARLANAVRNTEVLVRQLDQQTLQAKQAEAQIKEGIHHLQAQTADLKSTAEQTKGKVQLVEQGDLELKTKLMELDSTLKMANPDSVRLLKEDVQKHSRILRDLLDWTQHQKQSLQLQSQQLTQLQKQASTVKLKCNF</sequence>
<keyword evidence="4" id="KW-1185">Reference proteome</keyword>
<feature type="coiled-coil region" evidence="1">
    <location>
        <begin position="58"/>
        <end position="88"/>
    </location>
</feature>
<comment type="caution">
    <text evidence="3">The sequence shown here is derived from an EMBL/GenBank/DDBJ whole genome shotgun (WGS) entry which is preliminary data.</text>
</comment>
<dbReference type="AlphaFoldDB" id="A0ABD1KQV8"/>
<gene>
    <name evidence="3" type="ORF">ACEWY4_003301</name>
</gene>
<proteinExistence type="predicted"/>
<evidence type="ECO:0000256" key="2">
    <source>
        <dbReference type="SAM" id="SignalP"/>
    </source>
</evidence>
<accession>A0ABD1KQV8</accession>
<evidence type="ECO:0000256" key="1">
    <source>
        <dbReference type="SAM" id="Coils"/>
    </source>
</evidence>
<dbReference type="Proteomes" id="UP001591681">
    <property type="component" value="Unassembled WGS sequence"/>
</dbReference>
<keyword evidence="2" id="KW-0732">Signal</keyword>
<evidence type="ECO:0008006" key="5">
    <source>
        <dbReference type="Google" id="ProtNLM"/>
    </source>
</evidence>
<dbReference type="PANTHER" id="PTHR21463">
    <property type="entry name" value="ANGIOPOIETIN-LIKE PROTEIN 8"/>
    <property type="match status" value="1"/>
</dbReference>